<feature type="transmembrane region" description="Helical" evidence="1">
    <location>
        <begin position="40"/>
        <end position="57"/>
    </location>
</feature>
<keyword evidence="1" id="KW-0472">Membrane</keyword>
<accession>A0A261CC52</accession>
<dbReference type="EMBL" id="NIPN01000019">
    <property type="protein sequence ID" value="OZG19868.1"/>
    <property type="molecule type" value="Genomic_DNA"/>
</dbReference>
<evidence type="ECO:0000313" key="3">
    <source>
        <dbReference type="Proteomes" id="UP000216463"/>
    </source>
</evidence>
<sequence length="100" mass="11515">MRLTRILRVLIRGKDGQAEWKEITENQLPKGGKKLSFRENSLIAFGVGMLVFSYAYFQDEINPDSKWAKAYRTFTREPLSWLTKGQSEAPVSPDHKPPVF</sequence>
<comment type="caution">
    <text evidence="2">The sequence shown here is derived from an EMBL/GenBank/DDBJ whole genome shotgun (WGS) entry which is preliminary data.</text>
</comment>
<dbReference type="AlphaFoldDB" id="A0A261CC52"/>
<proteinExistence type="predicted"/>
<dbReference type="Proteomes" id="UP000216463">
    <property type="component" value="Unassembled WGS sequence"/>
</dbReference>
<keyword evidence="1" id="KW-1133">Transmembrane helix</keyword>
<gene>
    <name evidence="2" type="ORF">FL83_05980</name>
</gene>
<name>A0A261CC52_9PELO</name>
<reference evidence="2" key="1">
    <citation type="submission" date="2017-07" db="EMBL/GenBank/DDBJ databases">
        <title>Caenorhabditis latens genome sequence.</title>
        <authorList>
            <person name="Fierst J.L."/>
        </authorList>
    </citation>
    <scope>NUCLEOTIDE SEQUENCE [LARGE SCALE GENOMIC DNA]</scope>
    <source>
        <strain evidence="2">PX534</strain>
    </source>
</reference>
<protein>
    <submittedName>
        <fullName evidence="2">Uncharacterized protein</fullName>
    </submittedName>
</protein>
<feature type="non-terminal residue" evidence="2">
    <location>
        <position position="1"/>
    </location>
</feature>
<evidence type="ECO:0000313" key="2">
    <source>
        <dbReference type="EMBL" id="OZG19868.1"/>
    </source>
</evidence>
<organism evidence="2 3">
    <name type="scientific">Caenorhabditis latens</name>
    <dbReference type="NCBI Taxonomy" id="1503980"/>
    <lineage>
        <taxon>Eukaryota</taxon>
        <taxon>Metazoa</taxon>
        <taxon>Ecdysozoa</taxon>
        <taxon>Nematoda</taxon>
        <taxon>Chromadorea</taxon>
        <taxon>Rhabditida</taxon>
        <taxon>Rhabditina</taxon>
        <taxon>Rhabditomorpha</taxon>
        <taxon>Rhabditoidea</taxon>
        <taxon>Rhabditidae</taxon>
        <taxon>Peloderinae</taxon>
        <taxon>Caenorhabditis</taxon>
    </lineage>
</organism>
<keyword evidence="3" id="KW-1185">Reference proteome</keyword>
<keyword evidence="1" id="KW-0812">Transmembrane</keyword>
<evidence type="ECO:0000256" key="1">
    <source>
        <dbReference type="SAM" id="Phobius"/>
    </source>
</evidence>